<keyword evidence="3" id="KW-1185">Reference proteome</keyword>
<dbReference type="SUPFAM" id="SSF49785">
    <property type="entry name" value="Galactose-binding domain-like"/>
    <property type="match status" value="1"/>
</dbReference>
<protein>
    <recommendedName>
        <fullName evidence="1">EDR1/CTR1/ARMC3-like peptidase-like domain-containing protein</fullName>
    </recommendedName>
</protein>
<dbReference type="EMBL" id="CP036266">
    <property type="protein sequence ID" value="QDT24564.1"/>
    <property type="molecule type" value="Genomic_DNA"/>
</dbReference>
<evidence type="ECO:0000259" key="1">
    <source>
        <dbReference type="Pfam" id="PF14381"/>
    </source>
</evidence>
<dbReference type="InterPro" id="IPR055164">
    <property type="entry name" value="EDR1/CTR1/ARMC3-like_pept-like"/>
</dbReference>
<dbReference type="Proteomes" id="UP000320421">
    <property type="component" value="Chromosome"/>
</dbReference>
<proteinExistence type="predicted"/>
<reference evidence="2 3" key="1">
    <citation type="submission" date="2019-02" db="EMBL/GenBank/DDBJ databases">
        <title>Deep-cultivation of Planctomycetes and their phenomic and genomic characterization uncovers novel biology.</title>
        <authorList>
            <person name="Wiegand S."/>
            <person name="Jogler M."/>
            <person name="Boedeker C."/>
            <person name="Pinto D."/>
            <person name="Vollmers J."/>
            <person name="Rivas-Marin E."/>
            <person name="Kohn T."/>
            <person name="Peeters S.H."/>
            <person name="Heuer A."/>
            <person name="Rast P."/>
            <person name="Oberbeckmann S."/>
            <person name="Bunk B."/>
            <person name="Jeske O."/>
            <person name="Meyerdierks A."/>
            <person name="Storesund J.E."/>
            <person name="Kallscheuer N."/>
            <person name="Luecker S."/>
            <person name="Lage O.M."/>
            <person name="Pohl T."/>
            <person name="Merkel B.J."/>
            <person name="Hornburger P."/>
            <person name="Mueller R.-W."/>
            <person name="Bruemmer F."/>
            <person name="Labrenz M."/>
            <person name="Spormann A.M."/>
            <person name="Op den Camp H."/>
            <person name="Overmann J."/>
            <person name="Amann R."/>
            <person name="Jetten M.S.M."/>
            <person name="Mascher T."/>
            <person name="Medema M.H."/>
            <person name="Devos D.P."/>
            <person name="Kaster A.-K."/>
            <person name="Ovreas L."/>
            <person name="Rohde M."/>
            <person name="Galperin M.Y."/>
            <person name="Jogler C."/>
        </authorList>
    </citation>
    <scope>NUCLEOTIDE SEQUENCE [LARGE SCALE GENOMIC DNA]</scope>
    <source>
        <strain evidence="2 3">HG66A1</strain>
    </source>
</reference>
<organism evidence="2 3">
    <name type="scientific">Gimesia chilikensis</name>
    <dbReference type="NCBI Taxonomy" id="2605989"/>
    <lineage>
        <taxon>Bacteria</taxon>
        <taxon>Pseudomonadati</taxon>
        <taxon>Planctomycetota</taxon>
        <taxon>Planctomycetia</taxon>
        <taxon>Planctomycetales</taxon>
        <taxon>Planctomycetaceae</taxon>
        <taxon>Gimesia</taxon>
    </lineage>
</organism>
<feature type="domain" description="EDR1/CTR1/ARMC3-like peptidase-like" evidence="1">
    <location>
        <begin position="254"/>
        <end position="395"/>
    </location>
</feature>
<dbReference type="RefSeq" id="WP_145193348.1">
    <property type="nucleotide sequence ID" value="NZ_CP036266.1"/>
</dbReference>
<dbReference type="Pfam" id="PF14381">
    <property type="entry name" value="EDR1_CTR1_ARMC3_pept"/>
    <property type="match status" value="1"/>
</dbReference>
<dbReference type="Gene3D" id="2.60.120.260">
    <property type="entry name" value="Galactose-binding domain-like"/>
    <property type="match status" value="1"/>
</dbReference>
<dbReference type="SUPFAM" id="SSF54001">
    <property type="entry name" value="Cysteine proteinases"/>
    <property type="match status" value="1"/>
</dbReference>
<evidence type="ECO:0000313" key="3">
    <source>
        <dbReference type="Proteomes" id="UP000320421"/>
    </source>
</evidence>
<dbReference type="InterPro" id="IPR008979">
    <property type="entry name" value="Galactose-bd-like_sf"/>
</dbReference>
<sequence length="436" mass="48302">MSIISTPHIRLPLTGLLFLVSLCLQALPVQGEVTLIPSGKASIWKYYDDATPPRADWMLSTFDDQPWSSGPAPLGFGEPGINTPAGVGTDPQHRQITAYFRHTFTVPADSGLRQLVLLIRSDGGVVVYLNGTEIARNNLPAGQVTPQTTAVNALGGVLERLYQRFTIPADNLKAGTNLLAVELHQANPRSTDLYLDLMLRGYQSAAELRPILKTEQQQAARDYHTQHYIAPQLKILDGYIDGGRGMQVDPRGQTRSRRELIIVDRQRDPSLQKHLEYARSQEVMSLPPEKRALKLAQYIDQSMSLDQQNRATMAAVVLLTDEYANQGVLIGEVTQLCGAGVCRHRALLFKILADEAGLDVALVRGNYGDATRHAGHAWNELHLKDGRRLIVDVMHRRVEPLTPTGSPITARYLTIDNKPWYGTKEPETETPPTESE</sequence>
<accession>A0A517PYW1</accession>
<evidence type="ECO:0000313" key="2">
    <source>
        <dbReference type="EMBL" id="QDT24564.1"/>
    </source>
</evidence>
<dbReference type="AlphaFoldDB" id="A0A517PYW1"/>
<dbReference type="InterPro" id="IPR038765">
    <property type="entry name" value="Papain-like_cys_pep_sf"/>
</dbReference>
<gene>
    <name evidence="2" type="ORF">HG66A1_63980</name>
</gene>
<dbReference type="OrthoDB" id="9762066at2"/>
<name>A0A517PYW1_9PLAN</name>